<feature type="domain" description="G-protein coupled receptors family 1 profile" evidence="6">
    <location>
        <begin position="1"/>
        <end position="50"/>
    </location>
</feature>
<evidence type="ECO:0000256" key="2">
    <source>
        <dbReference type="ARBA" id="ARBA00022692"/>
    </source>
</evidence>
<sequence length="72" mass="8496">MSIAIVTVYIFCWFPYSLIFLILQPQDTFTHFSFAIYMTDAYCAINPVICFMFSSNYRKALKRLKKCSFVRA</sequence>
<dbReference type="Gene3D" id="1.20.1070.10">
    <property type="entry name" value="Rhodopsin 7-helix transmembrane proteins"/>
    <property type="match status" value="1"/>
</dbReference>
<comment type="caution">
    <text evidence="7">The sequence shown here is derived from an EMBL/GenBank/DDBJ whole genome shotgun (WGS) entry which is preliminary data.</text>
</comment>
<feature type="transmembrane region" description="Helical" evidence="5">
    <location>
        <begin position="29"/>
        <end position="53"/>
    </location>
</feature>
<keyword evidence="2 5" id="KW-0812">Transmembrane</keyword>
<dbReference type="SUPFAM" id="SSF81321">
    <property type="entry name" value="Family A G protein-coupled receptor-like"/>
    <property type="match status" value="1"/>
</dbReference>
<accession>A0ABN8SBF8</accession>
<evidence type="ECO:0000259" key="6">
    <source>
        <dbReference type="PROSITE" id="PS50262"/>
    </source>
</evidence>
<evidence type="ECO:0000256" key="1">
    <source>
        <dbReference type="ARBA" id="ARBA00004370"/>
    </source>
</evidence>
<evidence type="ECO:0000313" key="7">
    <source>
        <dbReference type="EMBL" id="CAH3187144.1"/>
    </source>
</evidence>
<evidence type="ECO:0000256" key="3">
    <source>
        <dbReference type="ARBA" id="ARBA00022989"/>
    </source>
</evidence>
<feature type="transmembrane region" description="Helical" evidence="5">
    <location>
        <begin position="5"/>
        <end position="23"/>
    </location>
</feature>
<protein>
    <recommendedName>
        <fullName evidence="6">G-protein coupled receptors family 1 profile domain-containing protein</fullName>
    </recommendedName>
</protein>
<proteinExistence type="predicted"/>
<keyword evidence="3 5" id="KW-1133">Transmembrane helix</keyword>
<dbReference type="EMBL" id="CALNXI010002394">
    <property type="protein sequence ID" value="CAH3187144.1"/>
    <property type="molecule type" value="Genomic_DNA"/>
</dbReference>
<dbReference type="PROSITE" id="PS50262">
    <property type="entry name" value="G_PROTEIN_RECEP_F1_2"/>
    <property type="match status" value="1"/>
</dbReference>
<evidence type="ECO:0000313" key="8">
    <source>
        <dbReference type="Proteomes" id="UP001159427"/>
    </source>
</evidence>
<evidence type="ECO:0000256" key="4">
    <source>
        <dbReference type="ARBA" id="ARBA00023136"/>
    </source>
</evidence>
<dbReference type="Proteomes" id="UP001159427">
    <property type="component" value="Unassembled WGS sequence"/>
</dbReference>
<organism evidence="7 8">
    <name type="scientific">Porites evermanni</name>
    <dbReference type="NCBI Taxonomy" id="104178"/>
    <lineage>
        <taxon>Eukaryota</taxon>
        <taxon>Metazoa</taxon>
        <taxon>Cnidaria</taxon>
        <taxon>Anthozoa</taxon>
        <taxon>Hexacorallia</taxon>
        <taxon>Scleractinia</taxon>
        <taxon>Fungiina</taxon>
        <taxon>Poritidae</taxon>
        <taxon>Porites</taxon>
    </lineage>
</organism>
<comment type="subcellular location">
    <subcellularLocation>
        <location evidence="1">Membrane</location>
    </subcellularLocation>
</comment>
<gene>
    <name evidence="7" type="ORF">PEVE_00017358</name>
</gene>
<keyword evidence="8" id="KW-1185">Reference proteome</keyword>
<evidence type="ECO:0000256" key="5">
    <source>
        <dbReference type="SAM" id="Phobius"/>
    </source>
</evidence>
<keyword evidence="4 5" id="KW-0472">Membrane</keyword>
<dbReference type="InterPro" id="IPR017452">
    <property type="entry name" value="GPCR_Rhodpsn_7TM"/>
</dbReference>
<reference evidence="7 8" key="1">
    <citation type="submission" date="2022-05" db="EMBL/GenBank/DDBJ databases">
        <authorList>
            <consortium name="Genoscope - CEA"/>
            <person name="William W."/>
        </authorList>
    </citation>
    <scope>NUCLEOTIDE SEQUENCE [LARGE SCALE GENOMIC DNA]</scope>
</reference>
<name>A0ABN8SBF8_9CNID</name>